<gene>
    <name evidence="1" type="ORF">RFH988_LOCUS36521</name>
</gene>
<accession>A0A815P857</accession>
<name>A0A815P857_9BILA</name>
<evidence type="ECO:0000313" key="1">
    <source>
        <dbReference type="EMBL" id="CAF1445445.1"/>
    </source>
</evidence>
<dbReference type="Proteomes" id="UP000663882">
    <property type="component" value="Unassembled WGS sequence"/>
</dbReference>
<proteinExistence type="predicted"/>
<evidence type="ECO:0000313" key="2">
    <source>
        <dbReference type="Proteomes" id="UP000663882"/>
    </source>
</evidence>
<protein>
    <submittedName>
        <fullName evidence="1">Uncharacterized protein</fullName>
    </submittedName>
</protein>
<dbReference type="AlphaFoldDB" id="A0A815P857"/>
<organism evidence="1 2">
    <name type="scientific">Rotaria sordida</name>
    <dbReference type="NCBI Taxonomy" id="392033"/>
    <lineage>
        <taxon>Eukaryota</taxon>
        <taxon>Metazoa</taxon>
        <taxon>Spiralia</taxon>
        <taxon>Gnathifera</taxon>
        <taxon>Rotifera</taxon>
        <taxon>Eurotatoria</taxon>
        <taxon>Bdelloidea</taxon>
        <taxon>Philodinida</taxon>
        <taxon>Philodinidae</taxon>
        <taxon>Rotaria</taxon>
    </lineage>
</organism>
<comment type="caution">
    <text evidence="1">The sequence shown here is derived from an EMBL/GenBank/DDBJ whole genome shotgun (WGS) entry which is preliminary data.</text>
</comment>
<reference evidence="1" key="1">
    <citation type="submission" date="2021-02" db="EMBL/GenBank/DDBJ databases">
        <authorList>
            <person name="Nowell W R."/>
        </authorList>
    </citation>
    <scope>NUCLEOTIDE SEQUENCE</scope>
</reference>
<sequence>MKTYALRPNRPITGDGSFRNIHLRPHPDDVFDCPKIRGPAKTRWLRGIAAHLQLAIARATSDEAKGQKRTAKISLSNAATVIALEKIGIKNKWVPCPDLLQLLDLNTTFVKGDFVRKANRLEFKQFQKIGHYFDGHNEPRKTAVAHYLSFRLLKETPQPHILI</sequence>
<dbReference type="EMBL" id="CAJNOO010006356">
    <property type="protein sequence ID" value="CAF1445445.1"/>
    <property type="molecule type" value="Genomic_DNA"/>
</dbReference>
<dbReference type="OrthoDB" id="10030867at2759"/>